<proteinExistence type="predicted"/>
<organism evidence="7 8">
    <name type="scientific">Lachnellula cervina</name>
    <dbReference type="NCBI Taxonomy" id="1316786"/>
    <lineage>
        <taxon>Eukaryota</taxon>
        <taxon>Fungi</taxon>
        <taxon>Dikarya</taxon>
        <taxon>Ascomycota</taxon>
        <taxon>Pezizomycotina</taxon>
        <taxon>Leotiomycetes</taxon>
        <taxon>Helotiales</taxon>
        <taxon>Lachnaceae</taxon>
        <taxon>Lachnellula</taxon>
    </lineage>
</organism>
<dbReference type="Proteomes" id="UP000481288">
    <property type="component" value="Unassembled WGS sequence"/>
</dbReference>
<feature type="transmembrane region" description="Helical" evidence="6">
    <location>
        <begin position="87"/>
        <end position="105"/>
    </location>
</feature>
<feature type="transmembrane region" description="Helical" evidence="6">
    <location>
        <begin position="234"/>
        <end position="254"/>
    </location>
</feature>
<keyword evidence="3 6" id="KW-1133">Transmembrane helix</keyword>
<feature type="transmembrane region" description="Helical" evidence="6">
    <location>
        <begin position="45"/>
        <end position="67"/>
    </location>
</feature>
<accession>A0A7D8UPJ3</accession>
<dbReference type="OrthoDB" id="5086884at2759"/>
<keyword evidence="8" id="KW-1185">Reference proteome</keyword>
<dbReference type="PANTHER" id="PTHR42718:SF11">
    <property type="entry name" value="MAJOR FACILITATOR SUPERFAMILY (MFS) PROFILE DOMAIN-CONTAINING PROTEIN"/>
    <property type="match status" value="1"/>
</dbReference>
<dbReference type="InterPro" id="IPR011701">
    <property type="entry name" value="MFS"/>
</dbReference>
<feature type="transmembrane region" description="Helical" evidence="6">
    <location>
        <begin position="325"/>
        <end position="353"/>
    </location>
</feature>
<evidence type="ECO:0000256" key="3">
    <source>
        <dbReference type="ARBA" id="ARBA00022989"/>
    </source>
</evidence>
<feature type="transmembrane region" description="Helical" evidence="6">
    <location>
        <begin position="168"/>
        <end position="188"/>
    </location>
</feature>
<reference evidence="7 8" key="1">
    <citation type="submission" date="2018-05" db="EMBL/GenBank/DDBJ databases">
        <title>Whole genome sequencing for identification of molecular markers to develop diagnostic detection tools for the regulated plant pathogen Lachnellula willkommii.</title>
        <authorList>
            <person name="Giroux E."/>
            <person name="Bilodeau G."/>
        </authorList>
    </citation>
    <scope>NUCLEOTIDE SEQUENCE [LARGE SCALE GENOMIC DNA]</scope>
    <source>
        <strain evidence="7 8">CBS 625.97</strain>
    </source>
</reference>
<evidence type="ECO:0000256" key="2">
    <source>
        <dbReference type="ARBA" id="ARBA00022692"/>
    </source>
</evidence>
<feature type="transmembrane region" description="Helical" evidence="6">
    <location>
        <begin position="359"/>
        <end position="380"/>
    </location>
</feature>
<dbReference type="GO" id="GO:0022857">
    <property type="term" value="F:transmembrane transporter activity"/>
    <property type="evidence" value="ECO:0007669"/>
    <property type="project" value="InterPro"/>
</dbReference>
<dbReference type="SUPFAM" id="SSF103473">
    <property type="entry name" value="MFS general substrate transporter"/>
    <property type="match status" value="1"/>
</dbReference>
<feature type="transmembrane region" description="Helical" evidence="6">
    <location>
        <begin position="266"/>
        <end position="285"/>
    </location>
</feature>
<dbReference type="InterPro" id="IPR036259">
    <property type="entry name" value="MFS_trans_sf"/>
</dbReference>
<feature type="region of interest" description="Disordered" evidence="5">
    <location>
        <begin position="1"/>
        <end position="33"/>
    </location>
</feature>
<evidence type="ECO:0000256" key="6">
    <source>
        <dbReference type="SAM" id="Phobius"/>
    </source>
</evidence>
<feature type="transmembrane region" description="Helical" evidence="6">
    <location>
        <begin position="112"/>
        <end position="132"/>
    </location>
</feature>
<comment type="subcellular location">
    <subcellularLocation>
        <location evidence="1">Membrane</location>
        <topology evidence="1">Multi-pass membrane protein</topology>
    </subcellularLocation>
</comment>
<dbReference type="PANTHER" id="PTHR42718">
    <property type="entry name" value="MAJOR FACILITATOR SUPERFAMILY MULTIDRUG TRANSPORTER MFSC"/>
    <property type="match status" value="1"/>
</dbReference>
<comment type="caution">
    <text evidence="7">The sequence shown here is derived from an EMBL/GenBank/DDBJ whole genome shotgun (WGS) entry which is preliminary data.</text>
</comment>
<evidence type="ECO:0000313" key="8">
    <source>
        <dbReference type="Proteomes" id="UP000481288"/>
    </source>
</evidence>
<sequence>MPPEMTVKAQSETSNSPSQTRPTNIPTQSELERMGRQRPDIFKTWWAEIGFYFSILGSMLLAEYFISRFTIILPTLSTALDIPPESRTWPANVFSLVTGAFLLPFARLSEMYGAYTVFTSGLGWLHGFSQNFLMLTFCRALQDFGPTAFLPSGIMLLGSIYRPGPRKNLVFCLYGTFSPLGFFSGIFIGGLSGDHIRWSWYFWIAAILLAVVSLVALAYIPSDRLDQRSKQVKMDWMGAATIVPGLLLVVSAITDSSHAPPGWSTPYIYVTLIIGVVFLCCAFYVEGWISDKPLLPFDLQICACDNSLVRAHGRRRTRPRHSWRVTLHLLSGKVLFVASGTGYVVSVLLFALIPERFSYWAYVFPAMLGVDVTYSVSNVFITTSLPKHQQGLAGAVVWVVIFLGIVFFLGVADIVVSCTAHLGVRKTYKAAFWFATGCAGLGLLLFVGFVDVGQAKSAFTADEKAELEAKQ</sequence>
<protein>
    <submittedName>
        <fullName evidence="7">Putative MFS-type transporter</fullName>
    </submittedName>
</protein>
<dbReference type="EMBL" id="QGMG01000669">
    <property type="protein sequence ID" value="TVY52140.1"/>
    <property type="molecule type" value="Genomic_DNA"/>
</dbReference>
<dbReference type="AlphaFoldDB" id="A0A7D8UPJ3"/>
<feature type="transmembrane region" description="Helical" evidence="6">
    <location>
        <begin position="392"/>
        <end position="411"/>
    </location>
</feature>
<keyword evidence="4 6" id="KW-0472">Membrane</keyword>
<evidence type="ECO:0000256" key="1">
    <source>
        <dbReference type="ARBA" id="ARBA00004141"/>
    </source>
</evidence>
<name>A0A7D8UPJ3_9HELO</name>
<feature type="transmembrane region" description="Helical" evidence="6">
    <location>
        <begin position="200"/>
        <end position="222"/>
    </location>
</feature>
<feature type="transmembrane region" description="Helical" evidence="6">
    <location>
        <begin position="431"/>
        <end position="450"/>
    </location>
</feature>
<evidence type="ECO:0000256" key="5">
    <source>
        <dbReference type="SAM" id="MobiDB-lite"/>
    </source>
</evidence>
<evidence type="ECO:0000313" key="7">
    <source>
        <dbReference type="EMBL" id="TVY52140.1"/>
    </source>
</evidence>
<keyword evidence="2 6" id="KW-0812">Transmembrane</keyword>
<dbReference type="Pfam" id="PF07690">
    <property type="entry name" value="MFS_1"/>
    <property type="match status" value="1"/>
</dbReference>
<dbReference type="GO" id="GO:0016020">
    <property type="term" value="C:membrane"/>
    <property type="evidence" value="ECO:0007669"/>
    <property type="project" value="UniProtKB-SubCell"/>
</dbReference>
<evidence type="ECO:0000256" key="4">
    <source>
        <dbReference type="ARBA" id="ARBA00023136"/>
    </source>
</evidence>
<gene>
    <name evidence="7" type="ORF">LCER1_G006367</name>
</gene>
<dbReference type="Gene3D" id="1.20.1250.20">
    <property type="entry name" value="MFS general substrate transporter like domains"/>
    <property type="match status" value="1"/>
</dbReference>
<feature type="transmembrane region" description="Helical" evidence="6">
    <location>
        <begin position="144"/>
        <end position="161"/>
    </location>
</feature>
<feature type="compositionally biased region" description="Polar residues" evidence="5">
    <location>
        <begin position="8"/>
        <end position="29"/>
    </location>
</feature>